<dbReference type="STRING" id="1123024.GCA_000423625_04846"/>
<dbReference type="Gene3D" id="1.10.443.10">
    <property type="entry name" value="Intergrase catalytic core"/>
    <property type="match status" value="2"/>
</dbReference>
<protein>
    <recommendedName>
        <fullName evidence="2">Tyr recombinase domain-containing protein</fullName>
    </recommendedName>
</protein>
<evidence type="ECO:0000313" key="4">
    <source>
        <dbReference type="Proteomes" id="UP000321328"/>
    </source>
</evidence>
<keyword evidence="4" id="KW-1185">Reference proteome</keyword>
<sequence>MVRWDLPDLCRFMLATGVRIGEALAVRWADVNFDSGSVAIDHTIVRFKDDGLRRKATKTATGERTLILRRPRWRCCGGGRQKPRRMLRQARGSDGFAWVASHAFRKTAATILDEAGLSARVIANQLGHARPRLTQDVYMTRNTG</sequence>
<dbReference type="EMBL" id="BJVI01000077">
    <property type="protein sequence ID" value="GEL20575.1"/>
    <property type="molecule type" value="Genomic_DNA"/>
</dbReference>
<dbReference type="GO" id="GO:0015074">
    <property type="term" value="P:DNA integration"/>
    <property type="evidence" value="ECO:0007669"/>
    <property type="project" value="InterPro"/>
</dbReference>
<dbReference type="Pfam" id="PF00589">
    <property type="entry name" value="Phage_integrase"/>
    <property type="match status" value="1"/>
</dbReference>
<reference evidence="3 4" key="1">
    <citation type="submission" date="2019-07" db="EMBL/GenBank/DDBJ databases">
        <title>Whole genome shotgun sequence of Pseudonocardia asaccharolytica NBRC 16224.</title>
        <authorList>
            <person name="Hosoyama A."/>
            <person name="Uohara A."/>
            <person name="Ohji S."/>
            <person name="Ichikawa N."/>
        </authorList>
    </citation>
    <scope>NUCLEOTIDE SEQUENCE [LARGE SCALE GENOMIC DNA]</scope>
    <source>
        <strain evidence="3 4">NBRC 16224</strain>
    </source>
</reference>
<feature type="domain" description="Tyr recombinase" evidence="2">
    <location>
        <begin position="1"/>
        <end position="144"/>
    </location>
</feature>
<evidence type="ECO:0000256" key="1">
    <source>
        <dbReference type="ARBA" id="ARBA00023172"/>
    </source>
</evidence>
<accession>A0A511D700</accession>
<dbReference type="InterPro" id="IPR050090">
    <property type="entry name" value="Tyrosine_recombinase_XerCD"/>
</dbReference>
<evidence type="ECO:0000259" key="2">
    <source>
        <dbReference type="PROSITE" id="PS51898"/>
    </source>
</evidence>
<proteinExistence type="predicted"/>
<evidence type="ECO:0000313" key="3">
    <source>
        <dbReference type="EMBL" id="GEL20575.1"/>
    </source>
</evidence>
<dbReference type="InterPro" id="IPR011010">
    <property type="entry name" value="DNA_brk_join_enz"/>
</dbReference>
<dbReference type="Proteomes" id="UP000321328">
    <property type="component" value="Unassembled WGS sequence"/>
</dbReference>
<dbReference type="InterPro" id="IPR002104">
    <property type="entry name" value="Integrase_catalytic"/>
</dbReference>
<dbReference type="SUPFAM" id="SSF56349">
    <property type="entry name" value="DNA breaking-rejoining enzymes"/>
    <property type="match status" value="1"/>
</dbReference>
<name>A0A511D700_9PSEU</name>
<dbReference type="RefSeq" id="WP_245585780.1">
    <property type="nucleotide sequence ID" value="NZ_AUII01000048.1"/>
</dbReference>
<dbReference type="PANTHER" id="PTHR30349">
    <property type="entry name" value="PHAGE INTEGRASE-RELATED"/>
    <property type="match status" value="1"/>
</dbReference>
<comment type="caution">
    <text evidence="3">The sequence shown here is derived from an EMBL/GenBank/DDBJ whole genome shotgun (WGS) entry which is preliminary data.</text>
</comment>
<keyword evidence="1" id="KW-0233">DNA recombination</keyword>
<gene>
    <name evidence="3" type="ORF">PA7_44120</name>
</gene>
<organism evidence="3 4">
    <name type="scientific">Pseudonocardia asaccharolytica DSM 44247 = NBRC 16224</name>
    <dbReference type="NCBI Taxonomy" id="1123024"/>
    <lineage>
        <taxon>Bacteria</taxon>
        <taxon>Bacillati</taxon>
        <taxon>Actinomycetota</taxon>
        <taxon>Actinomycetes</taxon>
        <taxon>Pseudonocardiales</taxon>
        <taxon>Pseudonocardiaceae</taxon>
        <taxon>Pseudonocardia</taxon>
    </lineage>
</organism>
<dbReference type="InterPro" id="IPR013762">
    <property type="entry name" value="Integrase-like_cat_sf"/>
</dbReference>
<dbReference type="CDD" id="cd01189">
    <property type="entry name" value="INT_ICEBs1_C_like"/>
    <property type="match status" value="1"/>
</dbReference>
<dbReference type="AlphaFoldDB" id="A0A511D700"/>
<dbReference type="GO" id="GO:0006310">
    <property type="term" value="P:DNA recombination"/>
    <property type="evidence" value="ECO:0007669"/>
    <property type="project" value="UniProtKB-KW"/>
</dbReference>
<dbReference type="PROSITE" id="PS51898">
    <property type="entry name" value="TYR_RECOMBINASE"/>
    <property type="match status" value="1"/>
</dbReference>
<dbReference type="GO" id="GO:0003677">
    <property type="term" value="F:DNA binding"/>
    <property type="evidence" value="ECO:0007669"/>
    <property type="project" value="InterPro"/>
</dbReference>